<proteinExistence type="predicted"/>
<accession>A0A9W4GTB5</accession>
<dbReference type="SUPFAM" id="SSF89372">
    <property type="entry name" value="Fucose-specific lectin"/>
    <property type="match status" value="2"/>
</dbReference>
<gene>
    <name evidence="1" type="ORF">SCOCK_40259</name>
</gene>
<reference evidence="1" key="1">
    <citation type="submission" date="2021-05" db="EMBL/GenBank/DDBJ databases">
        <authorList>
            <person name="Arsene-Ploetze F."/>
        </authorList>
    </citation>
    <scope>NUCLEOTIDE SEQUENCE</scope>
    <source>
        <strain evidence="1">DSM 42138</strain>
    </source>
</reference>
<organism evidence="1 2">
    <name type="scientific">Actinacidiphila cocklensis</name>
    <dbReference type="NCBI Taxonomy" id="887465"/>
    <lineage>
        <taxon>Bacteria</taxon>
        <taxon>Bacillati</taxon>
        <taxon>Actinomycetota</taxon>
        <taxon>Actinomycetes</taxon>
        <taxon>Kitasatosporales</taxon>
        <taxon>Streptomycetaceae</taxon>
        <taxon>Actinacidiphila</taxon>
    </lineage>
</organism>
<keyword evidence="2" id="KW-1185">Reference proteome</keyword>
<sequence>MATVQWTRAGSPGDVSWARASHEATVVVVGTAGRHLYLRRHTGTVWQWERVGTPPAAQVVRDASLLAVEASGALTAAVVDGGAQVWLYKRQAASEPWINLGGPSRDPSLPESLDTSQIVTSTTHHDTATENTLVVTSLERPWIHQGVEPDGTWFPITPDANLPVGQLASAPASVAPDTEPQQHIFALLHDRDSPEDSQVGVALRENSVWTWIDPGGPPTDEQDEPLPTGVSIGLSATSIRDNSGTMHACAVVGTGSFGETTISMLIGSGHDWRWVNLGRPPVPESLSAAVVADKGPDPRPGDEPLVVGRVGHTMWTRSVSGDWTDRGTTPGDVAVVDPMAAFEDTAATAQRRMWTAGVSSASELWTFASDEAGTRWEDHGSPGSVAALVGAYTDTWPDTAHDHPVRMVVIDGHGDLWSGELGAALDVGFGDEVNQDWKWSFHGRPAAAVTSAAGIGVLSMNDDYPQPTWLFVVGSDGHLWARTADAAGWAWVDHGTPGTTIGSGTPPIAVNPADGPIVHVLADDGRLWMRSRSGHEWHWSDRGTPPGQLIFAVVGAAALATAAGTPPLAVVVTGDGLVRVSAPDGAAFAWTDLGTPTPGEKIVAGIGVEVVTPGTVDIAAVGSPSGQVWTLRWTPGGTPQWTARGRPGEAHIQTVVGTMPDPANEGGCLVAVIGSDEQVWVTATTGPDQTWSRWDPSVPATTVLEGKAVVLLGEMPCSVVIDDRRRVHVVTTPRG</sequence>
<comment type="caution">
    <text evidence="1">The sequence shown here is derived from an EMBL/GenBank/DDBJ whole genome shotgun (WGS) entry which is preliminary data.</text>
</comment>
<protein>
    <submittedName>
        <fullName evidence="1">Uncharacterized protein</fullName>
    </submittedName>
</protein>
<name>A0A9W4GTB5_9ACTN</name>
<dbReference type="EMBL" id="CAJSLV010000070">
    <property type="protein sequence ID" value="CAG6396339.1"/>
    <property type="molecule type" value="Genomic_DNA"/>
</dbReference>
<evidence type="ECO:0000313" key="2">
    <source>
        <dbReference type="Proteomes" id="UP001152519"/>
    </source>
</evidence>
<dbReference type="Proteomes" id="UP001152519">
    <property type="component" value="Unassembled WGS sequence"/>
</dbReference>
<evidence type="ECO:0000313" key="1">
    <source>
        <dbReference type="EMBL" id="CAG6396339.1"/>
    </source>
</evidence>
<dbReference type="AlphaFoldDB" id="A0A9W4GTB5"/>